<accession>A0A9Q3CFV5</accession>
<reference evidence="1" key="1">
    <citation type="submission" date="2021-03" db="EMBL/GenBank/DDBJ databases">
        <title>Draft genome sequence of rust myrtle Austropuccinia psidii MF-1, a brazilian biotype.</title>
        <authorList>
            <person name="Quecine M.C."/>
            <person name="Pachon D.M.R."/>
            <person name="Bonatelli M.L."/>
            <person name="Correr F.H."/>
            <person name="Franceschini L.M."/>
            <person name="Leite T.F."/>
            <person name="Margarido G.R.A."/>
            <person name="Almeida C.A."/>
            <person name="Ferrarezi J.A."/>
            <person name="Labate C.A."/>
        </authorList>
    </citation>
    <scope>NUCLEOTIDE SEQUENCE</scope>
    <source>
        <strain evidence="1">MF-1</strain>
    </source>
</reference>
<evidence type="ECO:0000313" key="1">
    <source>
        <dbReference type="EMBL" id="MBW0481907.1"/>
    </source>
</evidence>
<comment type="caution">
    <text evidence="1">The sequence shown here is derived from an EMBL/GenBank/DDBJ whole genome shotgun (WGS) entry which is preliminary data.</text>
</comment>
<keyword evidence="2" id="KW-1185">Reference proteome</keyword>
<protein>
    <submittedName>
        <fullName evidence="1">Uncharacterized protein</fullName>
    </submittedName>
</protein>
<dbReference type="AlphaFoldDB" id="A0A9Q3CFV5"/>
<evidence type="ECO:0000313" key="2">
    <source>
        <dbReference type="Proteomes" id="UP000765509"/>
    </source>
</evidence>
<gene>
    <name evidence="1" type="ORF">O181_021622</name>
</gene>
<name>A0A9Q3CFV5_9BASI</name>
<organism evidence="1 2">
    <name type="scientific">Austropuccinia psidii MF-1</name>
    <dbReference type="NCBI Taxonomy" id="1389203"/>
    <lineage>
        <taxon>Eukaryota</taxon>
        <taxon>Fungi</taxon>
        <taxon>Dikarya</taxon>
        <taxon>Basidiomycota</taxon>
        <taxon>Pucciniomycotina</taxon>
        <taxon>Pucciniomycetes</taxon>
        <taxon>Pucciniales</taxon>
        <taxon>Sphaerophragmiaceae</taxon>
        <taxon>Austropuccinia</taxon>
    </lineage>
</organism>
<proteinExistence type="predicted"/>
<sequence>MDPNAFLMASGNHQMPSDQVQKGLPSAQGKTFSSVMDPELKEIGMWHIWYYIPLCTIFPQKSNGDIFSTQLCNFKMKSPSPPLNFEGKLQSFSLAIHGGYQKTTQGHQSPVPSGFGYFISTVFLQWNAGPAFFMGNFKGLLTIKSVVKE</sequence>
<dbReference type="EMBL" id="AVOT02006565">
    <property type="protein sequence ID" value="MBW0481907.1"/>
    <property type="molecule type" value="Genomic_DNA"/>
</dbReference>
<dbReference type="Proteomes" id="UP000765509">
    <property type="component" value="Unassembled WGS sequence"/>
</dbReference>